<comment type="caution">
    <text evidence="1">The sequence shown here is derived from an EMBL/GenBank/DDBJ whole genome shotgun (WGS) entry which is preliminary data.</text>
</comment>
<reference evidence="1 2" key="1">
    <citation type="submission" date="2015-12" db="EMBL/GenBank/DDBJ databases">
        <title>Draft genome sequence of Moniliophthora roreri, the causal agent of frosty pod rot of cacao.</title>
        <authorList>
            <person name="Aime M.C."/>
            <person name="Diaz-Valderrama J.R."/>
            <person name="Kijpornyongpan T."/>
            <person name="Phillips-Mora W."/>
        </authorList>
    </citation>
    <scope>NUCLEOTIDE SEQUENCE [LARGE SCALE GENOMIC DNA]</scope>
    <source>
        <strain evidence="1 2">MCA 2952</strain>
    </source>
</reference>
<accession>A0A0W0G267</accession>
<dbReference type="EMBL" id="LATX01001306">
    <property type="protein sequence ID" value="KTB42659.1"/>
    <property type="molecule type" value="Genomic_DNA"/>
</dbReference>
<gene>
    <name evidence="1" type="ORF">WG66_4766</name>
</gene>
<proteinExistence type="predicted"/>
<name>A0A0W0G267_MONRR</name>
<dbReference type="Proteomes" id="UP000054988">
    <property type="component" value="Unassembled WGS sequence"/>
</dbReference>
<dbReference type="AlphaFoldDB" id="A0A0W0G267"/>
<organism evidence="1 2">
    <name type="scientific">Moniliophthora roreri</name>
    <name type="common">Frosty pod rot fungus</name>
    <name type="synonym">Monilia roreri</name>
    <dbReference type="NCBI Taxonomy" id="221103"/>
    <lineage>
        <taxon>Eukaryota</taxon>
        <taxon>Fungi</taxon>
        <taxon>Dikarya</taxon>
        <taxon>Basidiomycota</taxon>
        <taxon>Agaricomycotina</taxon>
        <taxon>Agaricomycetes</taxon>
        <taxon>Agaricomycetidae</taxon>
        <taxon>Agaricales</taxon>
        <taxon>Marasmiineae</taxon>
        <taxon>Marasmiaceae</taxon>
        <taxon>Moniliophthora</taxon>
    </lineage>
</organism>
<evidence type="ECO:0000313" key="1">
    <source>
        <dbReference type="EMBL" id="KTB42659.1"/>
    </source>
</evidence>
<sequence>MQAVMALLPARNPDRTWGLVGGQRINFSTSSEVKHWGAGEIAQPQPYDLVRRSGHIGGESASFKLVQEEHVDLEVYYHWSRFRDEWILQSSWVFDALDITEGKENFFIVEPPCLGLRSTQCPTTFSTLCNAKHPVEETSLKPIYLFVHPPPTTLSKLVFWLERPHHFWSFDKTGQSQLSEEECEWWGLPVLVPDTRHPIGVELYSWPTHIYTALQDWQKAMGFDPTTSDWAQSRGYLELEIVGTEDRFVLVEKTSDESGISNEDSEWEVLGA</sequence>
<evidence type="ECO:0000313" key="2">
    <source>
        <dbReference type="Proteomes" id="UP000054988"/>
    </source>
</evidence>
<protein>
    <submittedName>
        <fullName evidence="1">Uncharacterized protein</fullName>
    </submittedName>
</protein>